<evidence type="ECO:0000313" key="2">
    <source>
        <dbReference type="Proteomes" id="UP001165565"/>
    </source>
</evidence>
<proteinExistence type="predicted"/>
<dbReference type="EMBL" id="JANFAV010000001">
    <property type="protein sequence ID" value="MCW6533816.1"/>
    <property type="molecule type" value="Genomic_DNA"/>
</dbReference>
<keyword evidence="2" id="KW-1185">Reference proteome</keyword>
<dbReference type="RefSeq" id="WP_179512321.1">
    <property type="nucleotide sequence ID" value="NZ_JANFAV010000001.1"/>
</dbReference>
<dbReference type="AlphaFoldDB" id="A0AA41ZBY4"/>
<organism evidence="1 2">
    <name type="scientific">Sphingomonas lycopersici</name>
    <dbReference type="NCBI Taxonomy" id="2951807"/>
    <lineage>
        <taxon>Bacteria</taxon>
        <taxon>Pseudomonadati</taxon>
        <taxon>Pseudomonadota</taxon>
        <taxon>Alphaproteobacteria</taxon>
        <taxon>Sphingomonadales</taxon>
        <taxon>Sphingomonadaceae</taxon>
        <taxon>Sphingomonas</taxon>
    </lineage>
</organism>
<reference evidence="1" key="1">
    <citation type="submission" date="2022-06" db="EMBL/GenBank/DDBJ databases">
        <title>Sphingomonas sp. nov. isolated from rhizosphere soil of tomato.</title>
        <authorList>
            <person name="Dong H."/>
            <person name="Gao R."/>
        </authorList>
    </citation>
    <scope>NUCLEOTIDE SEQUENCE</scope>
    <source>
        <strain evidence="1">MMSM24</strain>
    </source>
</reference>
<dbReference type="Proteomes" id="UP001165565">
    <property type="component" value="Unassembled WGS sequence"/>
</dbReference>
<evidence type="ECO:0000313" key="1">
    <source>
        <dbReference type="EMBL" id="MCW6533816.1"/>
    </source>
</evidence>
<name>A0AA41ZBY4_9SPHN</name>
<accession>A0AA41ZBY4</accession>
<protein>
    <submittedName>
        <fullName evidence="1">Uncharacterized protein</fullName>
    </submittedName>
</protein>
<gene>
    <name evidence="1" type="ORF">NEE01_03370</name>
</gene>
<sequence length="94" mass="10640">MIWNIIDRRNRPYRWKKVNAIVEAVEHDNSVADADRAPHADPLLVVDYDQLEGVSVSEAVEWASRQHCPVTLYLYDAGKGTTSEAHFDAAGNRF</sequence>
<comment type="caution">
    <text evidence="1">The sequence shown here is derived from an EMBL/GenBank/DDBJ whole genome shotgun (WGS) entry which is preliminary data.</text>
</comment>